<reference evidence="3 4" key="1">
    <citation type="submission" date="2024-11" db="EMBL/GenBank/DDBJ databases">
        <title>A near-complete genome assembly of Cinchona calisaya.</title>
        <authorList>
            <person name="Lian D.C."/>
            <person name="Zhao X.W."/>
            <person name="Wei L."/>
        </authorList>
    </citation>
    <scope>NUCLEOTIDE SEQUENCE [LARGE SCALE GENOMIC DNA]</scope>
    <source>
        <tissue evidence="3">Nenye</tissue>
    </source>
</reference>
<dbReference type="PANTHER" id="PTHR34145">
    <property type="entry name" value="OS02G0105600 PROTEIN"/>
    <property type="match status" value="1"/>
</dbReference>
<dbReference type="EMBL" id="JBJUIK010000009">
    <property type="protein sequence ID" value="KAL3518091.1"/>
    <property type="molecule type" value="Genomic_DNA"/>
</dbReference>
<proteinExistence type="predicted"/>
<dbReference type="SUPFAM" id="SSF52047">
    <property type="entry name" value="RNI-like"/>
    <property type="match status" value="1"/>
</dbReference>
<organism evidence="3 4">
    <name type="scientific">Cinchona calisaya</name>
    <dbReference type="NCBI Taxonomy" id="153742"/>
    <lineage>
        <taxon>Eukaryota</taxon>
        <taxon>Viridiplantae</taxon>
        <taxon>Streptophyta</taxon>
        <taxon>Embryophyta</taxon>
        <taxon>Tracheophyta</taxon>
        <taxon>Spermatophyta</taxon>
        <taxon>Magnoliopsida</taxon>
        <taxon>eudicotyledons</taxon>
        <taxon>Gunneridae</taxon>
        <taxon>Pentapetalae</taxon>
        <taxon>asterids</taxon>
        <taxon>lamiids</taxon>
        <taxon>Gentianales</taxon>
        <taxon>Rubiaceae</taxon>
        <taxon>Cinchonoideae</taxon>
        <taxon>Cinchoneae</taxon>
        <taxon>Cinchona</taxon>
    </lineage>
</organism>
<name>A0ABD2ZF57_9GENT</name>
<dbReference type="PANTHER" id="PTHR34145:SF28">
    <property type="entry name" value="F-BOX DOMAIN-CONTAINING PROTEIN"/>
    <property type="match status" value="1"/>
</dbReference>
<gene>
    <name evidence="3" type="ORF">ACH5RR_020680</name>
</gene>
<evidence type="ECO:0000256" key="1">
    <source>
        <dbReference type="SAM" id="Phobius"/>
    </source>
</evidence>
<protein>
    <recommendedName>
        <fullName evidence="2">F-box domain-containing protein</fullName>
    </recommendedName>
</protein>
<dbReference type="Pfam" id="PF00646">
    <property type="entry name" value="F-box"/>
    <property type="match status" value="1"/>
</dbReference>
<accession>A0ABD2ZF57</accession>
<evidence type="ECO:0000259" key="2">
    <source>
        <dbReference type="PROSITE" id="PS50181"/>
    </source>
</evidence>
<dbReference type="InterPro" id="IPR032675">
    <property type="entry name" value="LRR_dom_sf"/>
</dbReference>
<dbReference type="InterPro" id="IPR053772">
    <property type="entry name" value="At1g61320/At1g61330-like"/>
</dbReference>
<dbReference type="Proteomes" id="UP001630127">
    <property type="component" value="Unassembled WGS sequence"/>
</dbReference>
<evidence type="ECO:0000313" key="4">
    <source>
        <dbReference type="Proteomes" id="UP001630127"/>
    </source>
</evidence>
<keyword evidence="1" id="KW-0472">Membrane</keyword>
<dbReference type="SUPFAM" id="SSF81383">
    <property type="entry name" value="F-box domain"/>
    <property type="match status" value="1"/>
</dbReference>
<dbReference type="Gene3D" id="3.80.10.10">
    <property type="entry name" value="Ribonuclease Inhibitor"/>
    <property type="match status" value="1"/>
</dbReference>
<keyword evidence="1" id="KW-1133">Transmembrane helix</keyword>
<comment type="caution">
    <text evidence="3">The sequence shown here is derived from an EMBL/GenBank/DDBJ whole genome shotgun (WGS) entry which is preliminary data.</text>
</comment>
<dbReference type="InterPro" id="IPR036047">
    <property type="entry name" value="F-box-like_dom_sf"/>
</dbReference>
<sequence length="527" mass="60100">MRTSFQILDGTKGCWSGFKVLPLVVLAGTGAVIGIGIAITSLGLWGKTVTSVEKHRKHPVLKEDRISLLPDDVVSDIISRLNLIEAVRTRILSRRWKNILQSRSMLHFDCSTFRSRILSRWWKNIFQYMTKLHSNCSMFGPIQYYDKCSHPHKLRFIKAVDQCLQLFSGQSISYFGLKCCLGEEFASDFNRWMQSTVTFGVQILNVKFCSSDEFHPFPFQLLFEAASLERLYLFNCSLQPSFKGQFKSLQFITLSEVPLDRGEFTSILSSCVNLQAITMARSKLPPKLCISGQCLQLRSVRIWSCYGVEEIEIRHGSLSEFRCYSDSMIRYSLPFAPKLDLVFINFNARGTVPYFFREVAKDCGRLTILLIQTKTDALPYIPAKANTLCNLRVLYLLTAIDTEADLLGVRPILAACPLLEIFRLLVRGPVGNETRDVECSAGHHARLRDMELEGFRGRSNEIEFASYILRSASALERLFLVTSYRSFLSNFSWTDDKSYVMDDEECQLIHKELEGQAISSKARVIFL</sequence>
<feature type="transmembrane region" description="Helical" evidence="1">
    <location>
        <begin position="20"/>
        <end position="45"/>
    </location>
</feature>
<dbReference type="Gene3D" id="1.20.1280.50">
    <property type="match status" value="1"/>
</dbReference>
<dbReference type="InterPro" id="IPR055357">
    <property type="entry name" value="LRR_At1g61320_AtMIF1"/>
</dbReference>
<dbReference type="InterPro" id="IPR001810">
    <property type="entry name" value="F-box_dom"/>
</dbReference>
<keyword evidence="1" id="KW-0812">Transmembrane</keyword>
<feature type="domain" description="F-box" evidence="2">
    <location>
        <begin position="63"/>
        <end position="116"/>
    </location>
</feature>
<dbReference type="SMART" id="SM00256">
    <property type="entry name" value="FBOX"/>
    <property type="match status" value="1"/>
</dbReference>
<dbReference type="PROSITE" id="PS50181">
    <property type="entry name" value="FBOX"/>
    <property type="match status" value="1"/>
</dbReference>
<keyword evidence="4" id="KW-1185">Reference proteome</keyword>
<evidence type="ECO:0000313" key="3">
    <source>
        <dbReference type="EMBL" id="KAL3518091.1"/>
    </source>
</evidence>
<dbReference type="AlphaFoldDB" id="A0ABD2ZF57"/>
<dbReference type="Pfam" id="PF23622">
    <property type="entry name" value="LRR_At1g61320_AtMIF1"/>
    <property type="match status" value="1"/>
</dbReference>